<comment type="caution">
    <text evidence="1">The sequence shown here is derived from an EMBL/GenBank/DDBJ whole genome shotgun (WGS) entry which is preliminary data.</text>
</comment>
<protein>
    <submittedName>
        <fullName evidence="1">Uncharacterized protein</fullName>
    </submittedName>
</protein>
<sequence>MQTEVSSMRRVSFFCTVFMIAPTLALGCSEPSSDVRIPRAPSKISQPSCVLYSNCSEYDMRSYKNDVATYIRALTEYAEDAADAADAAKNFASDAADYARCEGSDASSRIR</sequence>
<organism evidence="1 2">
    <name type="scientific">Rhizobium rhizogenes</name>
    <name type="common">Agrobacterium rhizogenes</name>
    <dbReference type="NCBI Taxonomy" id="359"/>
    <lineage>
        <taxon>Bacteria</taxon>
        <taxon>Pseudomonadati</taxon>
        <taxon>Pseudomonadota</taxon>
        <taxon>Alphaproteobacteria</taxon>
        <taxon>Hyphomicrobiales</taxon>
        <taxon>Rhizobiaceae</taxon>
        <taxon>Rhizobium/Agrobacterium group</taxon>
        <taxon>Rhizobium</taxon>
    </lineage>
</organism>
<reference evidence="1 2" key="1">
    <citation type="submission" date="2018-04" db="EMBL/GenBank/DDBJ databases">
        <authorList>
            <person name="Hagen T."/>
        </authorList>
    </citation>
    <scope>NUCLEOTIDE SEQUENCE [LARGE SCALE GENOMIC DNA]</scope>
    <source>
        <strain evidence="1 2">TPD7009</strain>
    </source>
</reference>
<name>A0AA92HB13_RHIRH</name>
<evidence type="ECO:0000313" key="1">
    <source>
        <dbReference type="EMBL" id="PVE56960.1"/>
    </source>
</evidence>
<dbReference type="AlphaFoldDB" id="A0AA92HB13"/>
<dbReference type="EMBL" id="QDFR01000001">
    <property type="protein sequence ID" value="PVE56960.1"/>
    <property type="molecule type" value="Genomic_DNA"/>
</dbReference>
<proteinExistence type="predicted"/>
<gene>
    <name evidence="1" type="ORF">DC430_04205</name>
</gene>
<evidence type="ECO:0000313" key="2">
    <source>
        <dbReference type="Proteomes" id="UP000244335"/>
    </source>
</evidence>
<accession>A0AA92HB13</accession>
<dbReference type="Proteomes" id="UP000244335">
    <property type="component" value="Unassembled WGS sequence"/>
</dbReference>